<comment type="caution">
    <text evidence="7">The sequence shown here is derived from an EMBL/GenBank/DDBJ whole genome shotgun (WGS) entry which is preliminary data.</text>
</comment>
<dbReference type="AlphaFoldDB" id="A0A817S990"/>
<dbReference type="InterPro" id="IPR011990">
    <property type="entry name" value="TPR-like_helical_dom_sf"/>
</dbReference>
<evidence type="ECO:0000259" key="6">
    <source>
        <dbReference type="Pfam" id="PF16546"/>
    </source>
</evidence>
<dbReference type="GO" id="GO:0006620">
    <property type="term" value="P:post-translational protein targeting to endoplasmic reticulum membrane"/>
    <property type="evidence" value="ECO:0007669"/>
    <property type="project" value="TreeGrafter"/>
</dbReference>
<feature type="compositionally biased region" description="Low complexity" evidence="5">
    <location>
        <begin position="305"/>
        <end position="335"/>
    </location>
</feature>
<evidence type="ECO:0000313" key="8">
    <source>
        <dbReference type="EMBL" id="CAF3489099.1"/>
    </source>
</evidence>
<feature type="region of interest" description="Disordered" evidence="5">
    <location>
        <begin position="301"/>
        <end position="335"/>
    </location>
</feature>
<evidence type="ECO:0000256" key="2">
    <source>
        <dbReference type="ARBA" id="ARBA00022737"/>
    </source>
</evidence>
<proteinExistence type="inferred from homology"/>
<evidence type="ECO:0000313" key="9">
    <source>
        <dbReference type="EMBL" id="CAF4312785.1"/>
    </source>
</evidence>
<feature type="repeat" description="TPR" evidence="4">
    <location>
        <begin position="122"/>
        <end position="155"/>
    </location>
</feature>
<organism evidence="7 11">
    <name type="scientific">Rotaria socialis</name>
    <dbReference type="NCBI Taxonomy" id="392032"/>
    <lineage>
        <taxon>Eukaryota</taxon>
        <taxon>Metazoa</taxon>
        <taxon>Spiralia</taxon>
        <taxon>Gnathifera</taxon>
        <taxon>Rotifera</taxon>
        <taxon>Eurotatoria</taxon>
        <taxon>Bdelloidea</taxon>
        <taxon>Philodinida</taxon>
        <taxon>Philodinidae</taxon>
        <taxon>Rotaria</taxon>
    </lineage>
</organism>
<gene>
    <name evidence="8" type="ORF">FME351_LOCUS16033</name>
    <name evidence="10" type="ORF">HFQ381_LOCUS27245</name>
    <name evidence="7" type="ORF">LUA448_LOCUS6492</name>
    <name evidence="9" type="ORF">TSG867_LOCUS7014</name>
</gene>
<dbReference type="PROSITE" id="PS50293">
    <property type="entry name" value="TPR_REGION"/>
    <property type="match status" value="1"/>
</dbReference>
<name>A0A817S990_9BILA</name>
<feature type="repeat" description="TPR" evidence="4">
    <location>
        <begin position="88"/>
        <end position="121"/>
    </location>
</feature>
<dbReference type="Proteomes" id="UP000663833">
    <property type="component" value="Unassembled WGS sequence"/>
</dbReference>
<dbReference type="InterPro" id="IPR047150">
    <property type="entry name" value="SGT"/>
</dbReference>
<feature type="domain" description="SGTA homodimerisation" evidence="6">
    <location>
        <begin position="8"/>
        <end position="58"/>
    </location>
</feature>
<dbReference type="InterPro" id="IPR019734">
    <property type="entry name" value="TPR_rpt"/>
</dbReference>
<dbReference type="GO" id="GO:0060090">
    <property type="term" value="F:molecular adaptor activity"/>
    <property type="evidence" value="ECO:0007669"/>
    <property type="project" value="TreeGrafter"/>
</dbReference>
<dbReference type="Gene3D" id="1.20.5.420">
    <property type="entry name" value="Immunoglobulin FC, subunit C"/>
    <property type="match status" value="1"/>
</dbReference>
<dbReference type="Pfam" id="PF13414">
    <property type="entry name" value="TPR_11"/>
    <property type="match status" value="1"/>
</dbReference>
<evidence type="ECO:0000313" key="10">
    <source>
        <dbReference type="EMBL" id="CAF4493872.1"/>
    </source>
</evidence>
<evidence type="ECO:0000256" key="5">
    <source>
        <dbReference type="SAM" id="MobiDB-lite"/>
    </source>
</evidence>
<feature type="repeat" description="TPR" evidence="4">
    <location>
        <begin position="156"/>
        <end position="189"/>
    </location>
</feature>
<evidence type="ECO:0000256" key="4">
    <source>
        <dbReference type="PROSITE-ProRule" id="PRU00339"/>
    </source>
</evidence>
<dbReference type="EMBL" id="CAJOBQ010000269">
    <property type="protein sequence ID" value="CAF4312785.1"/>
    <property type="molecule type" value="Genomic_DNA"/>
</dbReference>
<dbReference type="SMART" id="SM00028">
    <property type="entry name" value="TPR"/>
    <property type="match status" value="3"/>
</dbReference>
<dbReference type="Proteomes" id="UP000663862">
    <property type="component" value="Unassembled WGS sequence"/>
</dbReference>
<comment type="similarity">
    <text evidence="1">Belongs to the SGT family.</text>
</comment>
<dbReference type="GO" id="GO:0072380">
    <property type="term" value="C:TRC complex"/>
    <property type="evidence" value="ECO:0007669"/>
    <property type="project" value="TreeGrafter"/>
</dbReference>
<dbReference type="InterPro" id="IPR032374">
    <property type="entry name" value="SGTA_dimer"/>
</dbReference>
<dbReference type="PROSITE" id="PS50005">
    <property type="entry name" value="TPR"/>
    <property type="match status" value="3"/>
</dbReference>
<dbReference type="Pfam" id="PF00515">
    <property type="entry name" value="TPR_1"/>
    <property type="match status" value="1"/>
</dbReference>
<sequence>MAQEQLIKQRLIYSILKFLDSEIQAESGNIERRESIEVAAQCLETAFNISVANPQNDSIYGPPVDLLSVVSNTPPANMLLTDDMRQQADRFKNQGNDFIKQEKYQEALEAYNAAVKIDANNAIYYCNRAAAHSKLGNNDQAFRDCFRAIEIDPNYSKVYGRLGAIYLTTDKVNEALDAYKKAHALDPNNENYIQSIRLCEERLNATNNTNPPNAPNLSSMFGSLLGGASGGTPDMMSFLNNPALINMASQFVQNPQVQGLMANLVTNLGGQEGGQGGISTLLQAGQRMASELSSNNPDLIESLRRNMNNPSQQNRNNNSGPNSDNQSDQNRPSSS</sequence>
<dbReference type="Gene3D" id="1.25.40.10">
    <property type="entry name" value="Tetratricopeptide repeat domain"/>
    <property type="match status" value="1"/>
</dbReference>
<evidence type="ECO:0000256" key="1">
    <source>
        <dbReference type="ARBA" id="ARBA00008175"/>
    </source>
</evidence>
<evidence type="ECO:0000256" key="3">
    <source>
        <dbReference type="ARBA" id="ARBA00022803"/>
    </source>
</evidence>
<accession>A0A817S990</accession>
<keyword evidence="2" id="KW-0677">Repeat</keyword>
<dbReference type="Pfam" id="PF16546">
    <property type="entry name" value="SGTA_dimer"/>
    <property type="match status" value="1"/>
</dbReference>
<evidence type="ECO:0000313" key="11">
    <source>
        <dbReference type="Proteomes" id="UP000663833"/>
    </source>
</evidence>
<reference evidence="7" key="1">
    <citation type="submission" date="2021-02" db="EMBL/GenBank/DDBJ databases">
        <authorList>
            <person name="Nowell W R."/>
        </authorList>
    </citation>
    <scope>NUCLEOTIDE SEQUENCE</scope>
</reference>
<dbReference type="PANTHER" id="PTHR45831:SF2">
    <property type="entry name" value="LD24721P"/>
    <property type="match status" value="1"/>
</dbReference>
<dbReference type="SUPFAM" id="SSF48452">
    <property type="entry name" value="TPR-like"/>
    <property type="match status" value="1"/>
</dbReference>
<dbReference type="EMBL" id="CAJOBO010003475">
    <property type="protein sequence ID" value="CAF4493872.1"/>
    <property type="molecule type" value="Genomic_DNA"/>
</dbReference>
<dbReference type="Proteomes" id="UP000663869">
    <property type="component" value="Unassembled WGS sequence"/>
</dbReference>
<protein>
    <recommendedName>
        <fullName evidence="6">SGTA homodimerisation domain-containing protein</fullName>
    </recommendedName>
</protein>
<dbReference type="EMBL" id="CAJNYD010000615">
    <property type="protein sequence ID" value="CAF3280230.1"/>
    <property type="molecule type" value="Genomic_DNA"/>
</dbReference>
<dbReference type="EMBL" id="CAJNYU010001973">
    <property type="protein sequence ID" value="CAF3489099.1"/>
    <property type="molecule type" value="Genomic_DNA"/>
</dbReference>
<dbReference type="Proteomes" id="UP000663851">
    <property type="component" value="Unassembled WGS sequence"/>
</dbReference>
<evidence type="ECO:0000313" key="7">
    <source>
        <dbReference type="EMBL" id="CAF3280230.1"/>
    </source>
</evidence>
<dbReference type="GO" id="GO:0016020">
    <property type="term" value="C:membrane"/>
    <property type="evidence" value="ECO:0007669"/>
    <property type="project" value="TreeGrafter"/>
</dbReference>
<dbReference type="PANTHER" id="PTHR45831">
    <property type="entry name" value="LD24721P"/>
    <property type="match status" value="1"/>
</dbReference>
<keyword evidence="3 4" id="KW-0802">TPR repeat</keyword>